<protein>
    <submittedName>
        <fullName evidence="2">FkbM family methyltransferase</fullName>
    </submittedName>
</protein>
<dbReference type="InterPro" id="IPR029063">
    <property type="entry name" value="SAM-dependent_MTases_sf"/>
</dbReference>
<organism evidence="2">
    <name type="scientific">Agrobacterium rosae</name>
    <dbReference type="NCBI Taxonomy" id="1972867"/>
    <lineage>
        <taxon>Bacteria</taxon>
        <taxon>Pseudomonadati</taxon>
        <taxon>Pseudomonadota</taxon>
        <taxon>Alphaproteobacteria</taxon>
        <taxon>Hyphomicrobiales</taxon>
        <taxon>Rhizobiaceae</taxon>
        <taxon>Rhizobium/Agrobacterium group</taxon>
        <taxon>Agrobacterium</taxon>
    </lineage>
</organism>
<keyword evidence="2" id="KW-0489">Methyltransferase</keyword>
<dbReference type="GO" id="GO:0008168">
    <property type="term" value="F:methyltransferase activity"/>
    <property type="evidence" value="ECO:0007669"/>
    <property type="project" value="UniProtKB-KW"/>
</dbReference>
<sequence length="231" mass="26748">MTSNVRPQKRFISLTKLKRRLKYAYRRYVLKDVFKAEVRRWQEDDGDNIYRLSYDLNERSVVFDLGGYLGDFASSIYNKYGCSIYLFEPSKAFFDKCVTRFHGNAAVKMFNFGLSNTTGEFTLSDEGDASSLGNGVLAGERVAVKSFAEVFANLPVDEIDLLKINIEGGEYDVIPHLIENGLIAKVRHLQVQFHNFIPGAEQKRSEIEKALLRTHKREWCYTFVWESWSRR</sequence>
<proteinExistence type="predicted"/>
<dbReference type="InterPro" id="IPR006342">
    <property type="entry name" value="FkbM_mtfrase"/>
</dbReference>
<comment type="caution">
    <text evidence="2">The sequence shown here is derived from an EMBL/GenBank/DDBJ whole genome shotgun (WGS) entry which is preliminary data.</text>
</comment>
<name>A0AAW9FKA8_9HYPH</name>
<dbReference type="Pfam" id="PF05050">
    <property type="entry name" value="Methyltransf_21"/>
    <property type="match status" value="1"/>
</dbReference>
<dbReference type="GO" id="GO:0032259">
    <property type="term" value="P:methylation"/>
    <property type="evidence" value="ECO:0007669"/>
    <property type="project" value="UniProtKB-KW"/>
</dbReference>
<dbReference type="PANTHER" id="PTHR32026:SF10">
    <property type="entry name" value="METHYLTRANSFERASE-LIKE PROTEIN 24-RELATED"/>
    <property type="match status" value="1"/>
</dbReference>
<dbReference type="RefSeq" id="WP_320203953.1">
    <property type="nucleotide sequence ID" value="NZ_CP192782.1"/>
</dbReference>
<gene>
    <name evidence="2" type="ORF">RMR22_27285</name>
</gene>
<feature type="domain" description="Methyltransferase FkbM" evidence="1">
    <location>
        <begin position="67"/>
        <end position="197"/>
    </location>
</feature>
<dbReference type="SUPFAM" id="SSF53335">
    <property type="entry name" value="S-adenosyl-L-methionine-dependent methyltransferases"/>
    <property type="match status" value="1"/>
</dbReference>
<dbReference type="PANTHER" id="PTHR32026">
    <property type="entry name" value="METHYLTRANSFERASE-LIKE PROTEIN 24"/>
    <property type="match status" value="1"/>
</dbReference>
<dbReference type="EMBL" id="JAVRAF010000037">
    <property type="protein sequence ID" value="MDX8305925.1"/>
    <property type="molecule type" value="Genomic_DNA"/>
</dbReference>
<keyword evidence="2" id="KW-0808">Transferase</keyword>
<dbReference type="InterPro" id="IPR026913">
    <property type="entry name" value="METTL24"/>
</dbReference>
<dbReference type="AlphaFoldDB" id="A0AAW9FKA8"/>
<accession>A0AAW9FKA8</accession>
<evidence type="ECO:0000259" key="1">
    <source>
        <dbReference type="Pfam" id="PF05050"/>
    </source>
</evidence>
<evidence type="ECO:0000313" key="2">
    <source>
        <dbReference type="EMBL" id="MDX8305925.1"/>
    </source>
</evidence>
<reference evidence="2" key="1">
    <citation type="journal article" date="2023" name="Phytobiomes J">
        <title>Deciphering the key players within the bacterial microbiota associated with aerial crown gall tumors on rhododendron: Insights into the gallobiome.</title>
        <authorList>
            <person name="Kuzmanovic N."/>
            <person name="Nesme J."/>
            <person name="Wolf J."/>
            <person name="Neumann-Schaal M."/>
            <person name="Petersen J."/>
            <person name="Fernandez-Gnecco G."/>
            <person name="Sproeer C."/>
            <person name="Bunk B."/>
            <person name="Overmann J."/>
            <person name="Sorensen S.J."/>
            <person name="Idczak E."/>
            <person name="Smalla K."/>
        </authorList>
    </citation>
    <scope>NUCLEOTIDE SEQUENCE</scope>
    <source>
        <strain evidence="2">Rho-11.1</strain>
    </source>
</reference>
<dbReference type="NCBIfam" id="TIGR01444">
    <property type="entry name" value="fkbM_fam"/>
    <property type="match status" value="1"/>
</dbReference>
<dbReference type="Gene3D" id="3.40.50.150">
    <property type="entry name" value="Vaccinia Virus protein VP39"/>
    <property type="match status" value="1"/>
</dbReference>